<proteinExistence type="predicted"/>
<evidence type="ECO:0000313" key="3">
    <source>
        <dbReference type="Proteomes" id="UP001221757"/>
    </source>
</evidence>
<feature type="compositionally biased region" description="Basic residues" evidence="1">
    <location>
        <begin position="61"/>
        <end position="77"/>
    </location>
</feature>
<organism evidence="2 3">
    <name type="scientific">Mycena rosella</name>
    <name type="common">Pink bonnet</name>
    <name type="synonym">Agaricus rosellus</name>
    <dbReference type="NCBI Taxonomy" id="1033263"/>
    <lineage>
        <taxon>Eukaryota</taxon>
        <taxon>Fungi</taxon>
        <taxon>Dikarya</taxon>
        <taxon>Basidiomycota</taxon>
        <taxon>Agaricomycotina</taxon>
        <taxon>Agaricomycetes</taxon>
        <taxon>Agaricomycetidae</taxon>
        <taxon>Agaricales</taxon>
        <taxon>Marasmiineae</taxon>
        <taxon>Mycenaceae</taxon>
        <taxon>Mycena</taxon>
    </lineage>
</organism>
<gene>
    <name evidence="2" type="ORF">B0H17DRAFT_535586</name>
</gene>
<comment type="caution">
    <text evidence="2">The sequence shown here is derived from an EMBL/GenBank/DDBJ whole genome shotgun (WGS) entry which is preliminary data.</text>
</comment>
<evidence type="ECO:0000256" key="1">
    <source>
        <dbReference type="SAM" id="MobiDB-lite"/>
    </source>
</evidence>
<dbReference type="AlphaFoldDB" id="A0AAD7BV81"/>
<feature type="compositionally biased region" description="Basic and acidic residues" evidence="1">
    <location>
        <begin position="95"/>
        <end position="105"/>
    </location>
</feature>
<keyword evidence="3" id="KW-1185">Reference proteome</keyword>
<feature type="compositionally biased region" description="Basic residues" evidence="1">
    <location>
        <begin position="9"/>
        <end position="18"/>
    </location>
</feature>
<feature type="compositionally biased region" description="Pro residues" evidence="1">
    <location>
        <begin position="82"/>
        <end position="93"/>
    </location>
</feature>
<dbReference type="EMBL" id="JARKIE010000506">
    <property type="protein sequence ID" value="KAJ7631790.1"/>
    <property type="molecule type" value="Genomic_DNA"/>
</dbReference>
<evidence type="ECO:0000313" key="2">
    <source>
        <dbReference type="EMBL" id="KAJ7631790.1"/>
    </source>
</evidence>
<reference evidence="2" key="1">
    <citation type="submission" date="2023-03" db="EMBL/GenBank/DDBJ databases">
        <title>Massive genome expansion in bonnet fungi (Mycena s.s.) driven by repeated elements and novel gene families across ecological guilds.</title>
        <authorList>
            <consortium name="Lawrence Berkeley National Laboratory"/>
            <person name="Harder C.B."/>
            <person name="Miyauchi S."/>
            <person name="Viragh M."/>
            <person name="Kuo A."/>
            <person name="Thoen E."/>
            <person name="Andreopoulos B."/>
            <person name="Lu D."/>
            <person name="Skrede I."/>
            <person name="Drula E."/>
            <person name="Henrissat B."/>
            <person name="Morin E."/>
            <person name="Kohler A."/>
            <person name="Barry K."/>
            <person name="LaButti K."/>
            <person name="Morin E."/>
            <person name="Salamov A."/>
            <person name="Lipzen A."/>
            <person name="Mereny Z."/>
            <person name="Hegedus B."/>
            <person name="Baldrian P."/>
            <person name="Stursova M."/>
            <person name="Weitz H."/>
            <person name="Taylor A."/>
            <person name="Grigoriev I.V."/>
            <person name="Nagy L.G."/>
            <person name="Martin F."/>
            <person name="Kauserud H."/>
        </authorList>
    </citation>
    <scope>NUCLEOTIDE SEQUENCE</scope>
    <source>
        <strain evidence="2">CBHHK067</strain>
    </source>
</reference>
<name>A0AAD7BV81_MYCRO</name>
<feature type="region of interest" description="Disordered" evidence="1">
    <location>
        <begin position="1"/>
        <end position="148"/>
    </location>
</feature>
<dbReference type="Proteomes" id="UP001221757">
    <property type="component" value="Unassembled WGS sequence"/>
</dbReference>
<protein>
    <submittedName>
        <fullName evidence="2">Uncharacterized protein</fullName>
    </submittedName>
</protein>
<accession>A0AAD7BV81</accession>
<sequence>MSRGARSPRAARRTHHTPRPPQAQRRRAQPDAAVRTPLLNTNRPDHAARPEPPGVGSRTTPKPKPHSGTHARPRPCVHHYPLPEPRAPSPPQARPEIEHEHEHGARATAKTPPTREPWCAEPPRCSSDALHEDDADAAPHPGRPRRAR</sequence>